<organism evidence="2 3">
    <name type="scientific">Sphingomonas rosea</name>
    <dbReference type="NCBI Taxonomy" id="335605"/>
    <lineage>
        <taxon>Bacteria</taxon>
        <taxon>Pseudomonadati</taxon>
        <taxon>Pseudomonadota</taxon>
        <taxon>Alphaproteobacteria</taxon>
        <taxon>Sphingomonadales</taxon>
        <taxon>Sphingomonadaceae</taxon>
        <taxon>Sphingomonas</taxon>
    </lineage>
</organism>
<keyword evidence="3" id="KW-1185">Reference proteome</keyword>
<gene>
    <name evidence="2" type="ORF">GCM10022281_14880</name>
</gene>
<proteinExistence type="predicted"/>
<sequence length="124" mass="13953">MACTFWEDPDRVLTRAHRALEEVVKRKAMVTQDEANSGPARVYAIAFNPPGRLHWPNLSPSEQIGRASLFTGTVSAYRNPRAHRELDDQPDAALRELLLINHLFRLEAEAEVREPVSPVEITPG</sequence>
<name>A0ABP7U475_9SPHN</name>
<dbReference type="Pfam" id="PF09509">
    <property type="entry name" value="Hypoth_Ymh"/>
    <property type="match status" value="1"/>
</dbReference>
<comment type="caution">
    <text evidence="2">The sequence shown here is derived from an EMBL/GenBank/DDBJ whole genome shotgun (WGS) entry which is preliminary data.</text>
</comment>
<evidence type="ECO:0000259" key="1">
    <source>
        <dbReference type="Pfam" id="PF09509"/>
    </source>
</evidence>
<evidence type="ECO:0000313" key="3">
    <source>
        <dbReference type="Proteomes" id="UP001424459"/>
    </source>
</evidence>
<feature type="domain" description="Conserved hypothetical protein CHP02391" evidence="1">
    <location>
        <begin position="16"/>
        <end position="105"/>
    </location>
</feature>
<evidence type="ECO:0000313" key="2">
    <source>
        <dbReference type="EMBL" id="GAA4035507.1"/>
    </source>
</evidence>
<accession>A0ABP7U475</accession>
<dbReference type="EMBL" id="BAABBR010000001">
    <property type="protein sequence ID" value="GAA4035507.1"/>
    <property type="molecule type" value="Genomic_DNA"/>
</dbReference>
<protein>
    <recommendedName>
        <fullName evidence="1">Conserved hypothetical protein CHP02391 domain-containing protein</fullName>
    </recommendedName>
</protein>
<reference evidence="3" key="1">
    <citation type="journal article" date="2019" name="Int. J. Syst. Evol. Microbiol.">
        <title>The Global Catalogue of Microorganisms (GCM) 10K type strain sequencing project: providing services to taxonomists for standard genome sequencing and annotation.</title>
        <authorList>
            <consortium name="The Broad Institute Genomics Platform"/>
            <consortium name="The Broad Institute Genome Sequencing Center for Infectious Disease"/>
            <person name="Wu L."/>
            <person name="Ma J."/>
        </authorList>
    </citation>
    <scope>NUCLEOTIDE SEQUENCE [LARGE SCALE GENOMIC DNA]</scope>
    <source>
        <strain evidence="3">JCM 17564</strain>
    </source>
</reference>
<dbReference type="InterPro" id="IPR012654">
    <property type="entry name" value="CHP02391"/>
</dbReference>
<dbReference type="Proteomes" id="UP001424459">
    <property type="component" value="Unassembled WGS sequence"/>
</dbReference>